<evidence type="ECO:0000256" key="1">
    <source>
        <dbReference type="ARBA" id="ARBA00010838"/>
    </source>
</evidence>
<gene>
    <name evidence="3" type="ORF">CEPIT_LOCUS12545</name>
</gene>
<dbReference type="InterPro" id="IPR001360">
    <property type="entry name" value="Glyco_hydro_1"/>
</dbReference>
<feature type="non-terminal residue" evidence="3">
    <location>
        <position position="377"/>
    </location>
</feature>
<comment type="caution">
    <text evidence="3">The sequence shown here is derived from an EMBL/GenBank/DDBJ whole genome shotgun (WGS) entry which is preliminary data.</text>
</comment>
<reference evidence="3" key="1">
    <citation type="submission" date="2022-07" db="EMBL/GenBank/DDBJ databases">
        <authorList>
            <person name="Macas J."/>
            <person name="Novak P."/>
            <person name="Neumann P."/>
        </authorList>
    </citation>
    <scope>NUCLEOTIDE SEQUENCE</scope>
</reference>
<evidence type="ECO:0000313" key="3">
    <source>
        <dbReference type="EMBL" id="CAH9093539.1"/>
    </source>
</evidence>
<dbReference type="PANTHER" id="PTHR10353:SF213">
    <property type="entry name" value="BETA-GLUCOSIDASE 45-RELATED"/>
    <property type="match status" value="1"/>
</dbReference>
<accession>A0AAV0D9U1</accession>
<dbReference type="EMBL" id="CAMAPF010000076">
    <property type="protein sequence ID" value="CAH9093539.1"/>
    <property type="molecule type" value="Genomic_DNA"/>
</dbReference>
<comment type="similarity">
    <text evidence="1 2">Belongs to the glycosyl hydrolase 1 family.</text>
</comment>
<dbReference type="SUPFAM" id="SSF51445">
    <property type="entry name" value="(Trans)glycosidases"/>
    <property type="match status" value="1"/>
</dbReference>
<evidence type="ECO:0008006" key="5">
    <source>
        <dbReference type="Google" id="ProtNLM"/>
    </source>
</evidence>
<dbReference type="InterPro" id="IPR017853">
    <property type="entry name" value="GH"/>
</dbReference>
<dbReference type="GO" id="GO:0005975">
    <property type="term" value="P:carbohydrate metabolic process"/>
    <property type="evidence" value="ECO:0007669"/>
    <property type="project" value="InterPro"/>
</dbReference>
<dbReference type="AlphaFoldDB" id="A0AAV0D9U1"/>
<sequence>MDGKSLSNWDAFAHKSGIEPFVTITHFDHPQELEDKYQGWLSPEMQDEYVHLAEVCFKNLGDRVRYWITFNEPNIFATMAYLYGFWPPNRCSKSHANCTQGNSGKEPFIVGHNLILAHASAVNIYRNHYQQKQGGQIGVALYFNWYEPISNSTADKAASMRAVSFSTNWFLDPIIYGVYPKEMRDLLGPILPEFSSSNLEILKSGLDFIGINHYATFYAKDCLFSTCETINGNSREEGFVVQTMLKNGVPISEKTGLDYLDVYPQGIEKVVTYTKEKYPNIPIHITENGYCDKTTSNSSMEEVLDDIKRVDFLAGYLNVLGNAIGKGADVRGYFVWSLLDNFEWTYGYSKRMGLHHVDRVTLRRTPKLSAKWYKQFI</sequence>
<evidence type="ECO:0000256" key="2">
    <source>
        <dbReference type="RuleBase" id="RU003690"/>
    </source>
</evidence>
<dbReference type="PRINTS" id="PR00131">
    <property type="entry name" value="GLHYDRLASE1"/>
</dbReference>
<organism evidence="3 4">
    <name type="scientific">Cuscuta epithymum</name>
    <dbReference type="NCBI Taxonomy" id="186058"/>
    <lineage>
        <taxon>Eukaryota</taxon>
        <taxon>Viridiplantae</taxon>
        <taxon>Streptophyta</taxon>
        <taxon>Embryophyta</taxon>
        <taxon>Tracheophyta</taxon>
        <taxon>Spermatophyta</taxon>
        <taxon>Magnoliopsida</taxon>
        <taxon>eudicotyledons</taxon>
        <taxon>Gunneridae</taxon>
        <taxon>Pentapetalae</taxon>
        <taxon>asterids</taxon>
        <taxon>lamiids</taxon>
        <taxon>Solanales</taxon>
        <taxon>Convolvulaceae</taxon>
        <taxon>Cuscuteae</taxon>
        <taxon>Cuscuta</taxon>
        <taxon>Cuscuta subgen. Cuscuta</taxon>
    </lineage>
</organism>
<dbReference type="Gene3D" id="3.20.20.80">
    <property type="entry name" value="Glycosidases"/>
    <property type="match status" value="1"/>
</dbReference>
<dbReference type="GO" id="GO:0008422">
    <property type="term" value="F:beta-glucosidase activity"/>
    <property type="evidence" value="ECO:0007669"/>
    <property type="project" value="TreeGrafter"/>
</dbReference>
<name>A0AAV0D9U1_9ASTE</name>
<dbReference type="Pfam" id="PF00232">
    <property type="entry name" value="Glyco_hydro_1"/>
    <property type="match status" value="1"/>
</dbReference>
<proteinExistence type="inferred from homology"/>
<dbReference type="Proteomes" id="UP001152523">
    <property type="component" value="Unassembled WGS sequence"/>
</dbReference>
<protein>
    <recommendedName>
        <fullName evidence="5">Beta-glucosidase</fullName>
    </recommendedName>
</protein>
<evidence type="ECO:0000313" key="4">
    <source>
        <dbReference type="Proteomes" id="UP001152523"/>
    </source>
</evidence>
<dbReference type="PANTHER" id="PTHR10353">
    <property type="entry name" value="GLYCOSYL HYDROLASE"/>
    <property type="match status" value="1"/>
</dbReference>
<keyword evidence="4" id="KW-1185">Reference proteome</keyword>